<reference evidence="1" key="1">
    <citation type="submission" date="2020-03" db="EMBL/GenBank/DDBJ databases">
        <title>Castanea mollissima Vanexum genome sequencing.</title>
        <authorList>
            <person name="Staton M."/>
        </authorList>
    </citation>
    <scope>NUCLEOTIDE SEQUENCE</scope>
    <source>
        <tissue evidence="1">Leaf</tissue>
    </source>
</reference>
<dbReference type="Proteomes" id="UP000737018">
    <property type="component" value="Unassembled WGS sequence"/>
</dbReference>
<proteinExistence type="predicted"/>
<comment type="caution">
    <text evidence="1">The sequence shown here is derived from an EMBL/GenBank/DDBJ whole genome shotgun (WGS) entry which is preliminary data.</text>
</comment>
<evidence type="ECO:0000313" key="1">
    <source>
        <dbReference type="EMBL" id="KAF3966686.1"/>
    </source>
</evidence>
<protein>
    <submittedName>
        <fullName evidence="1">Uncharacterized protein</fullName>
    </submittedName>
</protein>
<sequence>MLLISAMSCTVIHLVTNSRARLMLQLSELSDAPLAPTAFEAFVKVPNFLWPRTQIYCTRTFLRSNNL</sequence>
<dbReference type="EMBL" id="JRKL02001007">
    <property type="protein sequence ID" value="KAF3966686.1"/>
    <property type="molecule type" value="Genomic_DNA"/>
</dbReference>
<keyword evidence="2" id="KW-1185">Reference proteome</keyword>
<evidence type="ECO:0000313" key="2">
    <source>
        <dbReference type="Proteomes" id="UP000737018"/>
    </source>
</evidence>
<gene>
    <name evidence="1" type="ORF">CMV_009234</name>
</gene>
<accession>A0A8J4W1J8</accession>
<organism evidence="1 2">
    <name type="scientific">Castanea mollissima</name>
    <name type="common">Chinese chestnut</name>
    <dbReference type="NCBI Taxonomy" id="60419"/>
    <lineage>
        <taxon>Eukaryota</taxon>
        <taxon>Viridiplantae</taxon>
        <taxon>Streptophyta</taxon>
        <taxon>Embryophyta</taxon>
        <taxon>Tracheophyta</taxon>
        <taxon>Spermatophyta</taxon>
        <taxon>Magnoliopsida</taxon>
        <taxon>eudicotyledons</taxon>
        <taxon>Gunneridae</taxon>
        <taxon>Pentapetalae</taxon>
        <taxon>rosids</taxon>
        <taxon>fabids</taxon>
        <taxon>Fagales</taxon>
        <taxon>Fagaceae</taxon>
        <taxon>Castanea</taxon>
    </lineage>
</organism>
<name>A0A8J4W1J8_9ROSI</name>
<dbReference type="AlphaFoldDB" id="A0A8J4W1J8"/>